<keyword evidence="1" id="KW-0732">Signal</keyword>
<feature type="chain" id="PRO_5020026811" description="Secreted protein" evidence="1">
    <location>
        <begin position="22"/>
        <end position="135"/>
    </location>
</feature>
<comment type="caution">
    <text evidence="2">The sequence shown here is derived from an EMBL/GenBank/DDBJ whole genome shotgun (WGS) entry which is preliminary data.</text>
</comment>
<keyword evidence="3" id="KW-1185">Reference proteome</keyword>
<reference evidence="2 3" key="1">
    <citation type="journal article" date="2019" name="Commun. Biol.">
        <title>The bagworm genome reveals a unique fibroin gene that provides high tensile strength.</title>
        <authorList>
            <person name="Kono N."/>
            <person name="Nakamura H."/>
            <person name="Ohtoshi R."/>
            <person name="Tomita M."/>
            <person name="Numata K."/>
            <person name="Arakawa K."/>
        </authorList>
    </citation>
    <scope>NUCLEOTIDE SEQUENCE [LARGE SCALE GENOMIC DNA]</scope>
</reference>
<accession>A0A4C1SP61</accession>
<dbReference type="Proteomes" id="UP000299102">
    <property type="component" value="Unassembled WGS sequence"/>
</dbReference>
<organism evidence="2 3">
    <name type="scientific">Eumeta variegata</name>
    <name type="common">Bagworm moth</name>
    <name type="synonym">Eumeta japonica</name>
    <dbReference type="NCBI Taxonomy" id="151549"/>
    <lineage>
        <taxon>Eukaryota</taxon>
        <taxon>Metazoa</taxon>
        <taxon>Ecdysozoa</taxon>
        <taxon>Arthropoda</taxon>
        <taxon>Hexapoda</taxon>
        <taxon>Insecta</taxon>
        <taxon>Pterygota</taxon>
        <taxon>Neoptera</taxon>
        <taxon>Endopterygota</taxon>
        <taxon>Lepidoptera</taxon>
        <taxon>Glossata</taxon>
        <taxon>Ditrysia</taxon>
        <taxon>Tineoidea</taxon>
        <taxon>Psychidae</taxon>
        <taxon>Oiketicinae</taxon>
        <taxon>Eumeta</taxon>
    </lineage>
</organism>
<evidence type="ECO:0000313" key="3">
    <source>
        <dbReference type="Proteomes" id="UP000299102"/>
    </source>
</evidence>
<feature type="signal peptide" evidence="1">
    <location>
        <begin position="1"/>
        <end position="21"/>
    </location>
</feature>
<evidence type="ECO:0008006" key="4">
    <source>
        <dbReference type="Google" id="ProtNLM"/>
    </source>
</evidence>
<dbReference type="EMBL" id="BGZK01003599">
    <property type="protein sequence ID" value="GBP02881.1"/>
    <property type="molecule type" value="Genomic_DNA"/>
</dbReference>
<evidence type="ECO:0000313" key="2">
    <source>
        <dbReference type="EMBL" id="GBP02881.1"/>
    </source>
</evidence>
<gene>
    <name evidence="2" type="ORF">EVAR_48796_1</name>
</gene>
<evidence type="ECO:0000256" key="1">
    <source>
        <dbReference type="SAM" id="SignalP"/>
    </source>
</evidence>
<protein>
    <recommendedName>
        <fullName evidence="4">Secreted protein</fullName>
    </recommendedName>
</protein>
<dbReference type="AlphaFoldDB" id="A0A4C1SP61"/>
<proteinExistence type="predicted"/>
<name>A0A4C1SP61_EUMVA</name>
<sequence>MKPVLVLTCSLLFVLCRHVLCGRIPSGSDLTRTILLQEDRRCEETEISKREVSAIGTKFPVGVKKRSVQRRSAPKIGAGGVLACPPGWISGFDPHHGRIDRKVNLHQTVALVSKNALSRRPRVVAAFGDGGRPPR</sequence>